<dbReference type="FunFam" id="3.90.1150.10:FF:000008">
    <property type="entry name" value="Cystathionine gamma-synthase"/>
    <property type="match status" value="1"/>
</dbReference>
<evidence type="ECO:0000256" key="1">
    <source>
        <dbReference type="ARBA" id="ARBA00001933"/>
    </source>
</evidence>
<organism evidence="5">
    <name type="scientific">freshwater metagenome</name>
    <dbReference type="NCBI Taxonomy" id="449393"/>
    <lineage>
        <taxon>unclassified sequences</taxon>
        <taxon>metagenomes</taxon>
        <taxon>ecological metagenomes</taxon>
    </lineage>
</organism>
<name>A0A6J6JS13_9ZZZZ</name>
<protein>
    <submittedName>
        <fullName evidence="5">Unannotated protein</fullName>
    </submittedName>
</protein>
<evidence type="ECO:0000256" key="3">
    <source>
        <dbReference type="ARBA" id="ARBA00022898"/>
    </source>
</evidence>
<feature type="region of interest" description="Disordered" evidence="4">
    <location>
        <begin position="1"/>
        <end position="22"/>
    </location>
</feature>
<dbReference type="CDD" id="cd00614">
    <property type="entry name" value="CGS_like"/>
    <property type="match status" value="1"/>
</dbReference>
<dbReference type="GO" id="GO:0003962">
    <property type="term" value="F:cystathionine gamma-synthase activity"/>
    <property type="evidence" value="ECO:0007669"/>
    <property type="project" value="TreeGrafter"/>
</dbReference>
<dbReference type="InterPro" id="IPR015424">
    <property type="entry name" value="PyrdxlP-dep_Trfase"/>
</dbReference>
<dbReference type="Gene3D" id="3.90.1150.10">
    <property type="entry name" value="Aspartate Aminotransferase, domain 1"/>
    <property type="match status" value="1"/>
</dbReference>
<dbReference type="PIRSF" id="PIRSF001434">
    <property type="entry name" value="CGS"/>
    <property type="match status" value="1"/>
</dbReference>
<sequence length="378" mass="40434">MTEFETRAIHVSQDPDANNGSVIPPIYMTSTHKQDGVGGLRGGYEYNRAANPSRTALQEVLASLESGEFGLSFASGLAGEDAVIRATCAPGDHVILSDDLYGGTFRLMNRIHRAAGIDSEVVDMSDLEALKAAIKPGKTKLIWVETPTNPMLGILDIAAISKVAKENGVLSVIDNTFATPYLQRPLELGADIVTHSTTKYIGGHSDILGGAVIVNDEALYEKIRFLQFAAGAVSSPFDAWLTHRSIKTLAVRMDKHCSNAQAVAEFLDGHKNVEQVYYPGLPAHPGHELAKKQMSGFGGIVSLRFANEKAAKDFCNKTKLFTLAESLGGVESLVNHPAEMTHASVKGSPLEVGGEIVRLSVGIENPKDLIADLTQALS</sequence>
<dbReference type="Pfam" id="PF01053">
    <property type="entry name" value="Cys_Met_Meta_PP"/>
    <property type="match status" value="1"/>
</dbReference>
<dbReference type="InterPro" id="IPR015422">
    <property type="entry name" value="PyrdxlP-dep_Trfase_small"/>
</dbReference>
<evidence type="ECO:0000256" key="2">
    <source>
        <dbReference type="ARBA" id="ARBA00009077"/>
    </source>
</evidence>
<reference evidence="5" key="1">
    <citation type="submission" date="2020-05" db="EMBL/GenBank/DDBJ databases">
        <authorList>
            <person name="Chiriac C."/>
            <person name="Salcher M."/>
            <person name="Ghai R."/>
            <person name="Kavagutti S V."/>
        </authorList>
    </citation>
    <scope>NUCLEOTIDE SEQUENCE</scope>
</reference>
<dbReference type="InterPro" id="IPR015421">
    <property type="entry name" value="PyrdxlP-dep_Trfase_major"/>
</dbReference>
<proteinExistence type="inferred from homology"/>
<dbReference type="GO" id="GO:0005737">
    <property type="term" value="C:cytoplasm"/>
    <property type="evidence" value="ECO:0007669"/>
    <property type="project" value="TreeGrafter"/>
</dbReference>
<dbReference type="FunFam" id="3.40.640.10:FF:000009">
    <property type="entry name" value="Cystathionine gamma-synthase homolog"/>
    <property type="match status" value="1"/>
</dbReference>
<dbReference type="AlphaFoldDB" id="A0A6J6JS13"/>
<evidence type="ECO:0000256" key="4">
    <source>
        <dbReference type="SAM" id="MobiDB-lite"/>
    </source>
</evidence>
<dbReference type="PANTHER" id="PTHR11808">
    <property type="entry name" value="TRANS-SULFURATION ENZYME FAMILY MEMBER"/>
    <property type="match status" value="1"/>
</dbReference>
<gene>
    <name evidence="5" type="ORF">UFOPK2032_01140</name>
</gene>
<comment type="cofactor">
    <cofactor evidence="1">
        <name>pyridoxal 5'-phosphate</name>
        <dbReference type="ChEBI" id="CHEBI:597326"/>
    </cofactor>
</comment>
<dbReference type="NCBIfam" id="NF005871">
    <property type="entry name" value="PRK07811.1"/>
    <property type="match status" value="1"/>
</dbReference>
<dbReference type="GO" id="GO:0019343">
    <property type="term" value="P:cysteine biosynthetic process via cystathionine"/>
    <property type="evidence" value="ECO:0007669"/>
    <property type="project" value="TreeGrafter"/>
</dbReference>
<comment type="similarity">
    <text evidence="2">Belongs to the trans-sulfuration enzymes family.</text>
</comment>
<dbReference type="PANTHER" id="PTHR11808:SF15">
    <property type="entry name" value="CYSTATHIONINE GAMMA-LYASE"/>
    <property type="match status" value="1"/>
</dbReference>
<dbReference type="SUPFAM" id="SSF53383">
    <property type="entry name" value="PLP-dependent transferases"/>
    <property type="match status" value="1"/>
</dbReference>
<dbReference type="Gene3D" id="3.40.640.10">
    <property type="entry name" value="Type I PLP-dependent aspartate aminotransferase-like (Major domain)"/>
    <property type="match status" value="1"/>
</dbReference>
<dbReference type="InterPro" id="IPR000277">
    <property type="entry name" value="Cys/Met-Metab_PyrdxlP-dep_enz"/>
</dbReference>
<dbReference type="InterPro" id="IPR054542">
    <property type="entry name" value="Cys_met_metab_PP"/>
</dbReference>
<dbReference type="GO" id="GO:0030170">
    <property type="term" value="F:pyridoxal phosphate binding"/>
    <property type="evidence" value="ECO:0007669"/>
    <property type="project" value="InterPro"/>
</dbReference>
<dbReference type="GO" id="GO:0004123">
    <property type="term" value="F:cystathionine gamma-lyase activity"/>
    <property type="evidence" value="ECO:0007669"/>
    <property type="project" value="TreeGrafter"/>
</dbReference>
<accession>A0A6J6JS13</accession>
<dbReference type="EMBL" id="CAEZVM010000070">
    <property type="protein sequence ID" value="CAB4639135.1"/>
    <property type="molecule type" value="Genomic_DNA"/>
</dbReference>
<keyword evidence="3" id="KW-0663">Pyridoxal phosphate</keyword>
<dbReference type="PROSITE" id="PS00868">
    <property type="entry name" value="CYS_MET_METAB_PP"/>
    <property type="match status" value="1"/>
</dbReference>
<dbReference type="GO" id="GO:0019346">
    <property type="term" value="P:transsulfuration"/>
    <property type="evidence" value="ECO:0007669"/>
    <property type="project" value="InterPro"/>
</dbReference>
<evidence type="ECO:0000313" key="5">
    <source>
        <dbReference type="EMBL" id="CAB4639135.1"/>
    </source>
</evidence>